<accession>A0A2R8BYR9</accession>
<keyword evidence="1" id="KW-0812">Transmembrane</keyword>
<evidence type="ECO:0000256" key="1">
    <source>
        <dbReference type="SAM" id="Phobius"/>
    </source>
</evidence>
<feature type="transmembrane region" description="Helical" evidence="1">
    <location>
        <begin position="109"/>
        <end position="132"/>
    </location>
</feature>
<sequence length="178" mass="19616">MVDPLTMRRAGFRAMFVTIAAGFIFVRILPFMGAGDQLPAPDLLTILAFAWILRRPDYLPVWLIASVALLADILFMRPPGLWALATVLGSEFLRRRSHLTAEQPFPVEWLLVTGTLTLMHLGEALVLGVLMVPQPSFGATLLELMMTIATYPLVVVATAFVFGVRPPSPSERDAEARL</sequence>
<dbReference type="EMBL" id="ONZF01000008">
    <property type="protein sequence ID" value="SPJ25236.1"/>
    <property type="molecule type" value="Genomic_DNA"/>
</dbReference>
<reference evidence="2 3" key="1">
    <citation type="submission" date="2018-03" db="EMBL/GenBank/DDBJ databases">
        <authorList>
            <person name="Keele B.F."/>
        </authorList>
    </citation>
    <scope>NUCLEOTIDE SEQUENCE [LARGE SCALE GENOMIC DNA]</scope>
    <source>
        <strain evidence="2 3">CECT 8504</strain>
    </source>
</reference>
<dbReference type="AlphaFoldDB" id="A0A2R8BYR9"/>
<name>A0A2R8BYR9_9RHOB</name>
<gene>
    <name evidence="2" type="ORF">PAA8504_03087</name>
</gene>
<keyword evidence="1" id="KW-0472">Membrane</keyword>
<keyword evidence="3" id="KW-1185">Reference proteome</keyword>
<feature type="transmembrane region" description="Helical" evidence="1">
    <location>
        <begin position="61"/>
        <end position="88"/>
    </location>
</feature>
<evidence type="ECO:0008006" key="4">
    <source>
        <dbReference type="Google" id="ProtNLM"/>
    </source>
</evidence>
<feature type="transmembrane region" description="Helical" evidence="1">
    <location>
        <begin position="12"/>
        <end position="33"/>
    </location>
</feature>
<dbReference type="RefSeq" id="WP_245897657.1">
    <property type="nucleotide sequence ID" value="NZ_ONZF01000008.1"/>
</dbReference>
<evidence type="ECO:0000313" key="3">
    <source>
        <dbReference type="Proteomes" id="UP000244912"/>
    </source>
</evidence>
<keyword evidence="1" id="KW-1133">Transmembrane helix</keyword>
<protein>
    <recommendedName>
        <fullName evidence="4">Rod shape-determining protein MreD</fullName>
    </recommendedName>
</protein>
<organism evidence="2 3">
    <name type="scientific">Palleronia abyssalis</name>
    <dbReference type="NCBI Taxonomy" id="1501240"/>
    <lineage>
        <taxon>Bacteria</taxon>
        <taxon>Pseudomonadati</taxon>
        <taxon>Pseudomonadota</taxon>
        <taxon>Alphaproteobacteria</taxon>
        <taxon>Rhodobacterales</taxon>
        <taxon>Roseobacteraceae</taxon>
        <taxon>Palleronia</taxon>
    </lineage>
</organism>
<feature type="transmembrane region" description="Helical" evidence="1">
    <location>
        <begin position="144"/>
        <end position="164"/>
    </location>
</feature>
<evidence type="ECO:0000313" key="2">
    <source>
        <dbReference type="EMBL" id="SPJ25236.1"/>
    </source>
</evidence>
<proteinExistence type="predicted"/>
<dbReference type="Proteomes" id="UP000244912">
    <property type="component" value="Unassembled WGS sequence"/>
</dbReference>